<accession>A0ABS4JXI4</accession>
<gene>
    <name evidence="1" type="ORF">J2Z44_000019</name>
</gene>
<proteinExistence type="predicted"/>
<dbReference type="Proteomes" id="UP001519308">
    <property type="component" value="Unassembled WGS sequence"/>
</dbReference>
<name>A0ABS4JXI4_9CLOT</name>
<keyword evidence="2" id="KW-1185">Reference proteome</keyword>
<organism evidence="1 2">
    <name type="scientific">Clostridium punense</name>
    <dbReference type="NCBI Taxonomy" id="1054297"/>
    <lineage>
        <taxon>Bacteria</taxon>
        <taxon>Bacillati</taxon>
        <taxon>Bacillota</taxon>
        <taxon>Clostridia</taxon>
        <taxon>Eubacteriales</taxon>
        <taxon>Clostridiaceae</taxon>
        <taxon>Clostridium</taxon>
    </lineage>
</organism>
<dbReference type="Pfam" id="PF07454">
    <property type="entry name" value="SpoIIP"/>
    <property type="match status" value="1"/>
</dbReference>
<dbReference type="RefSeq" id="WP_209649257.1">
    <property type="nucleotide sequence ID" value="NZ_JAGGLL010000001.1"/>
</dbReference>
<protein>
    <submittedName>
        <fullName evidence="1">Stage II sporulation protein P</fullName>
    </submittedName>
</protein>
<dbReference type="InterPro" id="IPR010897">
    <property type="entry name" value="Spore_II_P"/>
</dbReference>
<evidence type="ECO:0000313" key="1">
    <source>
        <dbReference type="EMBL" id="MBP2020238.1"/>
    </source>
</evidence>
<comment type="caution">
    <text evidence="1">The sequence shown here is derived from an EMBL/GenBank/DDBJ whole genome shotgun (WGS) entry which is preliminary data.</text>
</comment>
<reference evidence="1 2" key="1">
    <citation type="submission" date="2021-03" db="EMBL/GenBank/DDBJ databases">
        <title>Genomic Encyclopedia of Type Strains, Phase IV (KMG-IV): sequencing the most valuable type-strain genomes for metagenomic binning, comparative biology and taxonomic classification.</title>
        <authorList>
            <person name="Goeker M."/>
        </authorList>
    </citation>
    <scope>NUCLEOTIDE SEQUENCE [LARGE SCALE GENOMIC DNA]</scope>
    <source>
        <strain evidence="1 2">DSM 28650</strain>
    </source>
</reference>
<dbReference type="NCBIfam" id="TIGR02867">
    <property type="entry name" value="spore_II_P"/>
    <property type="match status" value="1"/>
</dbReference>
<evidence type="ECO:0000313" key="2">
    <source>
        <dbReference type="Proteomes" id="UP001519308"/>
    </source>
</evidence>
<dbReference type="EMBL" id="JAGGLL010000001">
    <property type="protein sequence ID" value="MBP2020238.1"/>
    <property type="molecule type" value="Genomic_DNA"/>
</dbReference>
<sequence length="346" mass="39246">MTHESKNNKKLKQIKNRVTALSFTAIFLLSTFNPRVTRAATEETQKGNTALFVQVMDNAVSMFKSIGRNDDFSVSGMFTFNPLSIVRNEVSCLDDNNLKEEFTKDEVIEKSKVVEQIVINPFSISEGEITKQEASVQTVGNPADNSKKKILIYHSHTSEAYSVDESRTTDASRNIVTVGDALTKELEKQGFTVIHDKTIHDVDYNKSYYKSRETVSNYYSKYGDFDLAIDMHRDAGPDKKYVTANIDGQNIARLMLVNTEKNPRYKAQMKNINSIFEISGNLYPKLFRERNLCTYPSSIKYYNQDLSDNAILVEVGATTNNLQEAINSMKYFGQVVSEHLNKTPKK</sequence>